<reference evidence="1 2" key="1">
    <citation type="submission" date="2018-08" db="EMBL/GenBank/DDBJ databases">
        <title>Vibrio isolated from the Eastern China Marginal Seas.</title>
        <authorList>
            <person name="Li Y."/>
        </authorList>
    </citation>
    <scope>NUCLEOTIDE SEQUENCE [LARGE SCALE GENOMIC DNA]</scope>
    <source>
        <strain evidence="1 2">BEI233</strain>
    </source>
</reference>
<dbReference type="AlphaFoldDB" id="A0A3A6QH81"/>
<dbReference type="RefSeq" id="WP_120032372.1">
    <property type="nucleotide sequence ID" value="NZ_QVMU01000013.1"/>
</dbReference>
<evidence type="ECO:0000313" key="1">
    <source>
        <dbReference type="EMBL" id="RJX70031.1"/>
    </source>
</evidence>
<proteinExistence type="predicted"/>
<organism evidence="1 2">
    <name type="scientific">Vibrio sinensis</name>
    <dbReference type="NCBI Taxonomy" id="2302434"/>
    <lineage>
        <taxon>Bacteria</taxon>
        <taxon>Pseudomonadati</taxon>
        <taxon>Pseudomonadota</taxon>
        <taxon>Gammaproteobacteria</taxon>
        <taxon>Vibrionales</taxon>
        <taxon>Vibrionaceae</taxon>
        <taxon>Vibrio</taxon>
    </lineage>
</organism>
<comment type="caution">
    <text evidence="1">The sequence shown here is derived from an EMBL/GenBank/DDBJ whole genome shotgun (WGS) entry which is preliminary data.</text>
</comment>
<protein>
    <submittedName>
        <fullName evidence="1">Uncharacterized protein</fullName>
    </submittedName>
</protein>
<gene>
    <name evidence="1" type="ORF">DZ860_14175</name>
</gene>
<name>A0A3A6QH81_9VIBR</name>
<dbReference type="EMBL" id="QVMU01000013">
    <property type="protein sequence ID" value="RJX70031.1"/>
    <property type="molecule type" value="Genomic_DNA"/>
</dbReference>
<dbReference type="OrthoDB" id="7068346at2"/>
<keyword evidence="2" id="KW-1185">Reference proteome</keyword>
<evidence type="ECO:0000313" key="2">
    <source>
        <dbReference type="Proteomes" id="UP000273252"/>
    </source>
</evidence>
<accession>A0A3A6QH81</accession>
<dbReference type="Proteomes" id="UP000273252">
    <property type="component" value="Unassembled WGS sequence"/>
</dbReference>
<sequence>MNNLRRKEAVQEMVIAANQTHMQIETSVDTLHARWAALREHYHGIGAEDTESEINILLAQTDNLLRKLSDWRDVCQSQLNPSEEEPACNQDG</sequence>